<dbReference type="Proteomes" id="UP000480222">
    <property type="component" value="Unassembled WGS sequence"/>
</dbReference>
<organism evidence="4 5">
    <name type="scientific">Corynebacterium diphtheriae</name>
    <dbReference type="NCBI Taxonomy" id="1717"/>
    <lineage>
        <taxon>Bacteria</taxon>
        <taxon>Bacillati</taxon>
        <taxon>Actinomycetota</taxon>
        <taxon>Actinomycetes</taxon>
        <taxon>Mycobacteriales</taxon>
        <taxon>Corynebacteriaceae</taxon>
        <taxon>Corynebacterium</taxon>
    </lineage>
</organism>
<protein>
    <recommendedName>
        <fullName evidence="2">Biotin transporter</fullName>
    </recommendedName>
</protein>
<dbReference type="KEGG" id="cdip:ERS451417_01475"/>
<dbReference type="PANTHER" id="PTHR34295">
    <property type="entry name" value="BIOTIN TRANSPORTER BIOY"/>
    <property type="match status" value="1"/>
</dbReference>
<evidence type="ECO:0000256" key="2">
    <source>
        <dbReference type="PIRNR" id="PIRNR016661"/>
    </source>
</evidence>
<dbReference type="Pfam" id="PF02632">
    <property type="entry name" value="BioY"/>
    <property type="match status" value="1"/>
</dbReference>
<dbReference type="GeneID" id="29421209"/>
<accession>A0A0D6GEF8</accession>
<evidence type="ECO:0000256" key="3">
    <source>
        <dbReference type="SAM" id="Phobius"/>
    </source>
</evidence>
<comment type="subcellular location">
    <subcellularLocation>
        <location evidence="2">Cell membrane</location>
        <topology evidence="2">Multi-pass membrane protein</topology>
    </subcellularLocation>
</comment>
<feature type="transmembrane region" description="Helical" evidence="3">
    <location>
        <begin position="36"/>
        <end position="55"/>
    </location>
</feature>
<comment type="caution">
    <text evidence="4">The sequence shown here is derived from an EMBL/GenBank/DDBJ whole genome shotgun (WGS) entry which is preliminary data.</text>
</comment>
<dbReference type="RefSeq" id="WP_003851878.1">
    <property type="nucleotide sequence ID" value="NZ_CABVGJ010000006.1"/>
</dbReference>
<dbReference type="GO" id="GO:0005886">
    <property type="term" value="C:plasma membrane"/>
    <property type="evidence" value="ECO:0007669"/>
    <property type="project" value="UniProtKB-SubCell"/>
</dbReference>
<dbReference type="InterPro" id="IPR003784">
    <property type="entry name" value="BioY"/>
</dbReference>
<keyword evidence="3" id="KW-1133">Transmembrane helix</keyword>
<reference evidence="4 5" key="1">
    <citation type="submission" date="2020-02" db="EMBL/GenBank/DDBJ databases">
        <authorList>
            <person name="Brisse S."/>
        </authorList>
    </citation>
    <scope>NUCLEOTIDE SEQUENCE [LARGE SCALE GENOMIC DNA]</scope>
    <source>
        <strain evidence="4">CIP107547</strain>
    </source>
</reference>
<dbReference type="PANTHER" id="PTHR34295:SF1">
    <property type="entry name" value="BIOTIN TRANSPORTER BIOY"/>
    <property type="match status" value="1"/>
</dbReference>
<dbReference type="PIRSF" id="PIRSF016661">
    <property type="entry name" value="BioY"/>
    <property type="match status" value="1"/>
</dbReference>
<evidence type="ECO:0000256" key="1">
    <source>
        <dbReference type="ARBA" id="ARBA00010692"/>
    </source>
</evidence>
<keyword evidence="2" id="KW-0813">Transport</keyword>
<keyword evidence="3" id="KW-0812">Transmembrane</keyword>
<feature type="transmembrane region" description="Helical" evidence="3">
    <location>
        <begin position="167"/>
        <end position="184"/>
    </location>
</feature>
<dbReference type="EMBL" id="CADDAV010000020">
    <property type="protein sequence ID" value="CAB0609041.1"/>
    <property type="molecule type" value="Genomic_DNA"/>
</dbReference>
<feature type="transmembrane region" description="Helical" evidence="3">
    <location>
        <begin position="12"/>
        <end position="30"/>
    </location>
</feature>
<gene>
    <name evidence="4" type="ORF">CIP107547_01660</name>
</gene>
<feature type="transmembrane region" description="Helical" evidence="3">
    <location>
        <begin position="62"/>
        <end position="81"/>
    </location>
</feature>
<feature type="transmembrane region" description="Helical" evidence="3">
    <location>
        <begin position="93"/>
        <end position="113"/>
    </location>
</feature>
<dbReference type="Gene3D" id="1.10.1760.20">
    <property type="match status" value="1"/>
</dbReference>
<feature type="transmembrane region" description="Helical" evidence="3">
    <location>
        <begin position="120"/>
        <end position="147"/>
    </location>
</feature>
<evidence type="ECO:0000313" key="4">
    <source>
        <dbReference type="EMBL" id="CAB0609041.1"/>
    </source>
</evidence>
<comment type="similarity">
    <text evidence="1 2">Belongs to the BioY family.</text>
</comment>
<dbReference type="GO" id="GO:0015225">
    <property type="term" value="F:biotin transmembrane transporter activity"/>
    <property type="evidence" value="ECO:0007669"/>
    <property type="project" value="UniProtKB-UniRule"/>
</dbReference>
<sequence>MSTSYSSQRKLLDLAYIAVFAALIIVFAFVSIPAGAAGVPIVMQNAVIVLAGLILGARRGFLATALFLTLGLIGLPVLAGGRSVLAALPGPTVGYLVGYLVSVLVAGVVAYNAPKQPKPLAFVSFLVAALLALVTQYALGTLGLMLRAGMDFNKALLVNVPFIGPDVIKMVVAVFIAIGVHAAFPDLRTSFKMK</sequence>
<dbReference type="AlphaFoldDB" id="A0A0D6GEF8"/>
<name>A0A0D6GEF8_CORDP</name>
<dbReference type="OMA" id="AGYLWSY"/>
<evidence type="ECO:0000313" key="5">
    <source>
        <dbReference type="Proteomes" id="UP000480222"/>
    </source>
</evidence>
<keyword evidence="2" id="KW-1003">Cell membrane</keyword>
<keyword evidence="2 3" id="KW-0472">Membrane</keyword>
<proteinExistence type="inferred from homology"/>